<reference evidence="12" key="2">
    <citation type="submission" date="2020-09" db="EMBL/GenBank/DDBJ databases">
        <authorList>
            <person name="Sun Q."/>
            <person name="Zhou Y."/>
        </authorList>
    </citation>
    <scope>NUCLEOTIDE SEQUENCE</scope>
    <source>
        <strain evidence="12">CGMCC 1.15360</strain>
    </source>
</reference>
<dbReference type="AlphaFoldDB" id="A0A917DT82"/>
<gene>
    <name evidence="12" type="ORF">GCM10010990_12350</name>
</gene>
<dbReference type="Pfam" id="PF03544">
    <property type="entry name" value="TonB_C"/>
    <property type="match status" value="1"/>
</dbReference>
<dbReference type="GO" id="GO:0015031">
    <property type="term" value="P:protein transport"/>
    <property type="evidence" value="ECO:0007669"/>
    <property type="project" value="UniProtKB-KW"/>
</dbReference>
<dbReference type="EMBL" id="BMIP01000002">
    <property type="protein sequence ID" value="GGD64440.1"/>
    <property type="molecule type" value="Genomic_DNA"/>
</dbReference>
<dbReference type="SUPFAM" id="SSF74653">
    <property type="entry name" value="TolA/TonB C-terminal domain"/>
    <property type="match status" value="1"/>
</dbReference>
<evidence type="ECO:0000256" key="10">
    <source>
        <dbReference type="SAM" id="MobiDB-lite"/>
    </source>
</evidence>
<dbReference type="Proteomes" id="UP000612349">
    <property type="component" value="Unassembled WGS sequence"/>
</dbReference>
<dbReference type="InterPro" id="IPR037682">
    <property type="entry name" value="TonB_C"/>
</dbReference>
<evidence type="ECO:0000313" key="13">
    <source>
        <dbReference type="Proteomes" id="UP000612349"/>
    </source>
</evidence>
<dbReference type="GO" id="GO:0055085">
    <property type="term" value="P:transmembrane transport"/>
    <property type="evidence" value="ECO:0007669"/>
    <property type="project" value="InterPro"/>
</dbReference>
<comment type="subcellular location">
    <subcellularLocation>
        <location evidence="1">Cell inner membrane</location>
        <topology evidence="1">Single-pass membrane protein</topology>
        <orientation evidence="1">Periplasmic side</orientation>
    </subcellularLocation>
</comment>
<keyword evidence="5" id="KW-0997">Cell inner membrane</keyword>
<keyword evidence="9" id="KW-0472">Membrane</keyword>
<dbReference type="Gene3D" id="3.30.1150.10">
    <property type="match status" value="1"/>
</dbReference>
<proteinExistence type="inferred from homology"/>
<dbReference type="PANTHER" id="PTHR33446:SF2">
    <property type="entry name" value="PROTEIN TONB"/>
    <property type="match status" value="1"/>
</dbReference>
<evidence type="ECO:0000256" key="3">
    <source>
        <dbReference type="ARBA" id="ARBA00022448"/>
    </source>
</evidence>
<evidence type="ECO:0000256" key="5">
    <source>
        <dbReference type="ARBA" id="ARBA00022519"/>
    </source>
</evidence>
<evidence type="ECO:0000256" key="4">
    <source>
        <dbReference type="ARBA" id="ARBA00022475"/>
    </source>
</evidence>
<evidence type="ECO:0000256" key="7">
    <source>
        <dbReference type="ARBA" id="ARBA00022927"/>
    </source>
</evidence>
<accession>A0A917DT82</accession>
<dbReference type="NCBIfam" id="TIGR01352">
    <property type="entry name" value="tonB_Cterm"/>
    <property type="match status" value="1"/>
</dbReference>
<protein>
    <recommendedName>
        <fullName evidence="11">TonB C-terminal domain-containing protein</fullName>
    </recommendedName>
</protein>
<reference evidence="12" key="1">
    <citation type="journal article" date="2014" name="Int. J. Syst. Evol. Microbiol.">
        <title>Complete genome sequence of Corynebacterium casei LMG S-19264T (=DSM 44701T), isolated from a smear-ripened cheese.</title>
        <authorList>
            <consortium name="US DOE Joint Genome Institute (JGI-PGF)"/>
            <person name="Walter F."/>
            <person name="Albersmeier A."/>
            <person name="Kalinowski J."/>
            <person name="Ruckert C."/>
        </authorList>
    </citation>
    <scope>NUCLEOTIDE SEQUENCE</scope>
    <source>
        <strain evidence="12">CGMCC 1.15360</strain>
    </source>
</reference>
<keyword evidence="13" id="KW-1185">Reference proteome</keyword>
<name>A0A917DT82_9SPHN</name>
<evidence type="ECO:0000256" key="1">
    <source>
        <dbReference type="ARBA" id="ARBA00004383"/>
    </source>
</evidence>
<dbReference type="RefSeq" id="WP_066775140.1">
    <property type="nucleotide sequence ID" value="NZ_BMIP01000002.1"/>
</dbReference>
<sequence length="226" mass="23996">MAYTDTQNSRHRTATIVSVAAIHAALGYALLTGFAATVIDTVTDNVKTSFIEKPDVTVPLPPPPPTPDAAPKSDPIVQAPDPIIKVPVPRPVPDVTFTNEFDTTVIALPSASDGLGKVPLPTPKLPGIEPMGATPRNAPGEWVTPDDYPSRPLRQGIEGTVGFRLAIGADGRVDNCTITRSSGNAELDAAACKQIARRARFDAARDSEGVRVKGSYENSVRWVIPR</sequence>
<keyword evidence="3" id="KW-0813">Transport</keyword>
<dbReference type="GO" id="GO:0098797">
    <property type="term" value="C:plasma membrane protein complex"/>
    <property type="evidence" value="ECO:0007669"/>
    <property type="project" value="TreeGrafter"/>
</dbReference>
<dbReference type="PROSITE" id="PS52015">
    <property type="entry name" value="TONB_CTD"/>
    <property type="match status" value="1"/>
</dbReference>
<keyword evidence="4" id="KW-1003">Cell membrane</keyword>
<keyword evidence="6" id="KW-0812">Transmembrane</keyword>
<keyword evidence="7" id="KW-0653">Protein transport</keyword>
<dbReference type="InterPro" id="IPR051045">
    <property type="entry name" value="TonB-dependent_transducer"/>
</dbReference>
<comment type="caution">
    <text evidence="12">The sequence shown here is derived from an EMBL/GenBank/DDBJ whole genome shotgun (WGS) entry which is preliminary data.</text>
</comment>
<comment type="similarity">
    <text evidence="2">Belongs to the TonB family.</text>
</comment>
<dbReference type="PANTHER" id="PTHR33446">
    <property type="entry name" value="PROTEIN TONB-RELATED"/>
    <property type="match status" value="1"/>
</dbReference>
<feature type="domain" description="TonB C-terminal" evidence="11">
    <location>
        <begin position="133"/>
        <end position="226"/>
    </location>
</feature>
<dbReference type="InterPro" id="IPR006260">
    <property type="entry name" value="TonB/TolA_C"/>
</dbReference>
<evidence type="ECO:0000256" key="2">
    <source>
        <dbReference type="ARBA" id="ARBA00006555"/>
    </source>
</evidence>
<evidence type="ECO:0000256" key="6">
    <source>
        <dbReference type="ARBA" id="ARBA00022692"/>
    </source>
</evidence>
<evidence type="ECO:0000256" key="9">
    <source>
        <dbReference type="ARBA" id="ARBA00023136"/>
    </source>
</evidence>
<organism evidence="12 13">
    <name type="scientific">Croceicoccus mobilis</name>
    <dbReference type="NCBI Taxonomy" id="1703339"/>
    <lineage>
        <taxon>Bacteria</taxon>
        <taxon>Pseudomonadati</taxon>
        <taxon>Pseudomonadota</taxon>
        <taxon>Alphaproteobacteria</taxon>
        <taxon>Sphingomonadales</taxon>
        <taxon>Erythrobacteraceae</taxon>
        <taxon>Croceicoccus</taxon>
    </lineage>
</organism>
<evidence type="ECO:0000313" key="12">
    <source>
        <dbReference type="EMBL" id="GGD64440.1"/>
    </source>
</evidence>
<feature type="compositionally biased region" description="Pro residues" evidence="10">
    <location>
        <begin position="59"/>
        <end position="68"/>
    </location>
</feature>
<keyword evidence="8" id="KW-1133">Transmembrane helix</keyword>
<dbReference type="GO" id="GO:0031992">
    <property type="term" value="F:energy transducer activity"/>
    <property type="evidence" value="ECO:0007669"/>
    <property type="project" value="TreeGrafter"/>
</dbReference>
<feature type="region of interest" description="Disordered" evidence="10">
    <location>
        <begin position="54"/>
        <end position="75"/>
    </location>
</feature>
<evidence type="ECO:0000256" key="8">
    <source>
        <dbReference type="ARBA" id="ARBA00022989"/>
    </source>
</evidence>
<evidence type="ECO:0000259" key="11">
    <source>
        <dbReference type="PROSITE" id="PS52015"/>
    </source>
</evidence>